<sequence length="978" mass="107133">MKSRFAASVMAAAVGLTAANQPLYAQPAGAASAGAEMEEVEVTGTRIRRDTFSSAMPIVSIDKEDLLSIGSNSLTDALLEIPSVVSGLSQTNTTANLQNAGLSSVELRNLGDNRTLVLIDGRRTVSNSANGNRVSLGTIPASFVERVEYITGGASSIYGSDAVAGVVNIITENNQEGFEFDARYGEGNGNGYHDYTLDVSFGSAFAGDRGYFFTTLNYDEQSGIEAKDVVRALVQASWDYENGVNVFETAAGDQPAAQITRDQLADLSADPDGGRFDGNNFWYDDNGLREDFVTNRDGFDFRRDDHIFIPRERLNAAFKVRYEITAGLEAFAQATYSKVDTDNLREPEGDDFNDPHTLFDFANGTSELIAAGRIPLNNPFVPQQIADAVGGDISWDRRFVEVGLQRTVNERETTRFWAGLRGDVFSDWDWEASFGYGKYEQDQTRFNEINILNLTEGLNAEVGPGGEIRCASAEARANGCVPVNLFGRGSITPAAADYIRANLGLQSEVEQVNLQAYMTGNLWELPHGLVGVAFGAEYRKDELSLEPGELNRTGGHSSNFVPMFSGELEVTELFFEVSVPLLADLPGVQSLVWDVSARYADYDLANVGGVTSYGTGLQWRPIDDLNFRATYNRALRAPDIAEAFSPPRGDTDNFDDICIGVTLSTPGVVAENCRAEPGVLANIQANGSFDDETRGKFSPNAGNPDVSEETADTVTAGIVWQPGFLPDFNLAVDYYIIEIEDAIDSLTNEEILRQCYEDGQTFGEQNPFCRDITRDSEGQIVGLIQRQLNLDSLEVEGVDATVRYSFGLEALGLPGELDLSYRHSHVIKHEIVAQGVQSVVDDKKGELDDSSEVFEDRSQFKLDWTHNNLKVTWRAKYFGSVNDDNDLKEEYREALAANPDAEKPLYLDIDSEVIHDLNIGYRLQTERAGYRFYGGVRNVFDNDGPFLPAGTSGGGDNHNDVYGNIRGRYAYVGATLTF</sequence>
<keyword evidence="14" id="KW-1185">Reference proteome</keyword>
<evidence type="ECO:0000256" key="7">
    <source>
        <dbReference type="ARBA" id="ARBA00023237"/>
    </source>
</evidence>
<evidence type="ECO:0000256" key="10">
    <source>
        <dbReference type="SAM" id="SignalP"/>
    </source>
</evidence>
<accession>A0A545TNE6</accession>
<dbReference type="PANTHER" id="PTHR47234">
    <property type="match status" value="1"/>
</dbReference>
<reference evidence="13 14" key="1">
    <citation type="submission" date="2019-06" db="EMBL/GenBank/DDBJ databases">
        <title>Whole genome sequence for Cellvibrionaceae sp. R142.</title>
        <authorList>
            <person name="Wang G."/>
        </authorList>
    </citation>
    <scope>NUCLEOTIDE SEQUENCE [LARGE SCALE GENOMIC DNA]</scope>
    <source>
        <strain evidence="13 14">R142</strain>
    </source>
</reference>
<dbReference type="InterPro" id="IPR036942">
    <property type="entry name" value="Beta-barrel_TonB_sf"/>
</dbReference>
<evidence type="ECO:0000256" key="8">
    <source>
        <dbReference type="PROSITE-ProRule" id="PRU01360"/>
    </source>
</evidence>
<dbReference type="AlphaFoldDB" id="A0A545TNE6"/>
<name>A0A545TNE6_9GAMM</name>
<dbReference type="InterPro" id="IPR000531">
    <property type="entry name" value="Beta-barrel_TonB"/>
</dbReference>
<evidence type="ECO:0000256" key="6">
    <source>
        <dbReference type="ARBA" id="ARBA00023136"/>
    </source>
</evidence>
<dbReference type="EMBL" id="VHSG01000012">
    <property type="protein sequence ID" value="TQV78745.1"/>
    <property type="molecule type" value="Genomic_DNA"/>
</dbReference>
<keyword evidence="6 8" id="KW-0472">Membrane</keyword>
<dbReference type="Pfam" id="PF07715">
    <property type="entry name" value="Plug"/>
    <property type="match status" value="1"/>
</dbReference>
<keyword evidence="5 9" id="KW-0798">TonB box</keyword>
<protein>
    <submittedName>
        <fullName evidence="13">TonB-dependent receptor</fullName>
    </submittedName>
</protein>
<feature type="signal peptide" evidence="10">
    <location>
        <begin position="1"/>
        <end position="25"/>
    </location>
</feature>
<dbReference type="OrthoDB" id="9805434at2"/>
<organism evidence="13 14">
    <name type="scientific">Exilibacterium tricleocarpae</name>
    <dbReference type="NCBI Taxonomy" id="2591008"/>
    <lineage>
        <taxon>Bacteria</taxon>
        <taxon>Pseudomonadati</taxon>
        <taxon>Pseudomonadota</taxon>
        <taxon>Gammaproteobacteria</taxon>
        <taxon>Cellvibrionales</taxon>
        <taxon>Cellvibrionaceae</taxon>
        <taxon>Exilibacterium</taxon>
    </lineage>
</organism>
<dbReference type="Proteomes" id="UP000319732">
    <property type="component" value="Unassembled WGS sequence"/>
</dbReference>
<dbReference type="PANTHER" id="PTHR47234:SF2">
    <property type="entry name" value="TONB-DEPENDENT RECEPTOR"/>
    <property type="match status" value="1"/>
</dbReference>
<keyword evidence="13" id="KW-0675">Receptor</keyword>
<evidence type="ECO:0000313" key="14">
    <source>
        <dbReference type="Proteomes" id="UP000319732"/>
    </source>
</evidence>
<comment type="similarity">
    <text evidence="8 9">Belongs to the TonB-dependent receptor family.</text>
</comment>
<dbReference type="Gene3D" id="2.170.130.10">
    <property type="entry name" value="TonB-dependent receptor, plug domain"/>
    <property type="match status" value="1"/>
</dbReference>
<dbReference type="InterPro" id="IPR012910">
    <property type="entry name" value="Plug_dom"/>
</dbReference>
<feature type="domain" description="TonB-dependent receptor-like beta-barrel" evidence="11">
    <location>
        <begin position="400"/>
        <end position="939"/>
    </location>
</feature>
<dbReference type="Gene3D" id="2.40.170.20">
    <property type="entry name" value="TonB-dependent receptor, beta-barrel domain"/>
    <property type="match status" value="1"/>
</dbReference>
<evidence type="ECO:0000313" key="13">
    <source>
        <dbReference type="EMBL" id="TQV78745.1"/>
    </source>
</evidence>
<proteinExistence type="inferred from homology"/>
<evidence type="ECO:0000259" key="12">
    <source>
        <dbReference type="Pfam" id="PF07715"/>
    </source>
</evidence>
<dbReference type="RefSeq" id="WP_142904571.1">
    <property type="nucleotide sequence ID" value="NZ_ML660093.1"/>
</dbReference>
<feature type="chain" id="PRO_5022047788" evidence="10">
    <location>
        <begin position="26"/>
        <end position="978"/>
    </location>
</feature>
<dbReference type="GO" id="GO:0009279">
    <property type="term" value="C:cell outer membrane"/>
    <property type="evidence" value="ECO:0007669"/>
    <property type="project" value="UniProtKB-SubCell"/>
</dbReference>
<evidence type="ECO:0000256" key="9">
    <source>
        <dbReference type="RuleBase" id="RU003357"/>
    </source>
</evidence>
<evidence type="ECO:0000256" key="3">
    <source>
        <dbReference type="ARBA" id="ARBA00022452"/>
    </source>
</evidence>
<dbReference type="SUPFAM" id="SSF56935">
    <property type="entry name" value="Porins"/>
    <property type="match status" value="1"/>
</dbReference>
<keyword evidence="4 8" id="KW-0812">Transmembrane</keyword>
<comment type="caution">
    <text evidence="13">The sequence shown here is derived from an EMBL/GenBank/DDBJ whole genome shotgun (WGS) entry which is preliminary data.</text>
</comment>
<dbReference type="InterPro" id="IPR037066">
    <property type="entry name" value="Plug_dom_sf"/>
</dbReference>
<evidence type="ECO:0000256" key="5">
    <source>
        <dbReference type="ARBA" id="ARBA00023077"/>
    </source>
</evidence>
<evidence type="ECO:0000259" key="11">
    <source>
        <dbReference type="Pfam" id="PF00593"/>
    </source>
</evidence>
<evidence type="ECO:0000256" key="4">
    <source>
        <dbReference type="ARBA" id="ARBA00022692"/>
    </source>
</evidence>
<dbReference type="PROSITE" id="PS52016">
    <property type="entry name" value="TONB_DEPENDENT_REC_3"/>
    <property type="match status" value="1"/>
</dbReference>
<evidence type="ECO:0000256" key="1">
    <source>
        <dbReference type="ARBA" id="ARBA00004571"/>
    </source>
</evidence>
<keyword evidence="7 8" id="KW-0998">Cell outer membrane</keyword>
<dbReference type="InterPro" id="IPR039426">
    <property type="entry name" value="TonB-dep_rcpt-like"/>
</dbReference>
<feature type="domain" description="TonB-dependent receptor plug" evidence="12">
    <location>
        <begin position="53"/>
        <end position="166"/>
    </location>
</feature>
<keyword evidence="3 8" id="KW-1134">Transmembrane beta strand</keyword>
<comment type="subcellular location">
    <subcellularLocation>
        <location evidence="1 8">Cell outer membrane</location>
        <topology evidence="1 8">Multi-pass membrane protein</topology>
    </subcellularLocation>
</comment>
<dbReference type="Pfam" id="PF00593">
    <property type="entry name" value="TonB_dep_Rec_b-barrel"/>
    <property type="match status" value="1"/>
</dbReference>
<gene>
    <name evidence="13" type="ORF">FKG94_12025</name>
</gene>
<evidence type="ECO:0000256" key="2">
    <source>
        <dbReference type="ARBA" id="ARBA00022448"/>
    </source>
</evidence>
<keyword evidence="2 8" id="KW-0813">Transport</keyword>
<keyword evidence="10" id="KW-0732">Signal</keyword>